<dbReference type="STRING" id="69332.A0A388M3N9"/>
<evidence type="ECO:0000256" key="3">
    <source>
        <dbReference type="RuleBase" id="RU361156"/>
    </source>
</evidence>
<dbReference type="Gramene" id="GBG89208">
    <property type="protein sequence ID" value="GBG89208"/>
    <property type="gene ID" value="CBR_g48916"/>
</dbReference>
<dbReference type="OrthoDB" id="443318at2759"/>
<dbReference type="EMBL" id="BFEA01000723">
    <property type="protein sequence ID" value="GBG89208.1"/>
    <property type="molecule type" value="Genomic_DNA"/>
</dbReference>
<dbReference type="Pfam" id="PF00450">
    <property type="entry name" value="Peptidase_S10"/>
    <property type="match status" value="1"/>
</dbReference>
<dbReference type="InterPro" id="IPR033124">
    <property type="entry name" value="Ser_caboxypep_his_AS"/>
</dbReference>
<dbReference type="OMA" id="WELCTER"/>
<dbReference type="AlphaFoldDB" id="A0A388M3N9"/>
<dbReference type="InterPro" id="IPR029058">
    <property type="entry name" value="AB_hydrolase_fold"/>
</dbReference>
<keyword evidence="5" id="KW-1133">Transmembrane helix</keyword>
<keyword evidence="3" id="KW-0121">Carboxypeptidase</keyword>
<dbReference type="PANTHER" id="PTHR11802">
    <property type="entry name" value="SERINE PROTEASE FAMILY S10 SERINE CARBOXYPEPTIDASE"/>
    <property type="match status" value="1"/>
</dbReference>
<keyword evidence="3" id="KW-0378">Hydrolase</keyword>
<proteinExistence type="inferred from homology"/>
<keyword evidence="2" id="KW-0325">Glycoprotein</keyword>
<accession>A0A388M3N9</accession>
<dbReference type="InterPro" id="IPR018202">
    <property type="entry name" value="Ser_caboxypep_ser_AS"/>
</dbReference>
<name>A0A388M3N9_CHABU</name>
<dbReference type="PANTHER" id="PTHR11802:SF254">
    <property type="entry name" value="SERINE CARBOXYPEPTIDASE-LIKE 20"/>
    <property type="match status" value="1"/>
</dbReference>
<evidence type="ECO:0000256" key="5">
    <source>
        <dbReference type="SAM" id="Phobius"/>
    </source>
</evidence>
<keyword evidence="5" id="KW-0812">Transmembrane</keyword>
<dbReference type="PROSITE" id="PS00131">
    <property type="entry name" value="CARBOXYPEPT_SER_SER"/>
    <property type="match status" value="1"/>
</dbReference>
<dbReference type="GO" id="GO:0006508">
    <property type="term" value="P:proteolysis"/>
    <property type="evidence" value="ECO:0007669"/>
    <property type="project" value="UniProtKB-KW"/>
</dbReference>
<dbReference type="Proteomes" id="UP000265515">
    <property type="component" value="Unassembled WGS sequence"/>
</dbReference>
<evidence type="ECO:0000256" key="2">
    <source>
        <dbReference type="ARBA" id="ARBA00023180"/>
    </source>
</evidence>
<dbReference type="GO" id="GO:0004185">
    <property type="term" value="F:serine-type carboxypeptidase activity"/>
    <property type="evidence" value="ECO:0007669"/>
    <property type="project" value="UniProtKB-UniRule"/>
</dbReference>
<reference evidence="6 7" key="1">
    <citation type="journal article" date="2018" name="Cell">
        <title>The Chara Genome: Secondary Complexity and Implications for Plant Terrestrialization.</title>
        <authorList>
            <person name="Nishiyama T."/>
            <person name="Sakayama H."/>
            <person name="Vries J.D."/>
            <person name="Buschmann H."/>
            <person name="Saint-Marcoux D."/>
            <person name="Ullrich K.K."/>
            <person name="Haas F.B."/>
            <person name="Vanderstraeten L."/>
            <person name="Becker D."/>
            <person name="Lang D."/>
            <person name="Vosolsobe S."/>
            <person name="Rombauts S."/>
            <person name="Wilhelmsson P.K.I."/>
            <person name="Janitza P."/>
            <person name="Kern R."/>
            <person name="Heyl A."/>
            <person name="Rumpler F."/>
            <person name="Villalobos L.I.A.C."/>
            <person name="Clay J.M."/>
            <person name="Skokan R."/>
            <person name="Toyoda A."/>
            <person name="Suzuki Y."/>
            <person name="Kagoshima H."/>
            <person name="Schijlen E."/>
            <person name="Tajeshwar N."/>
            <person name="Catarino B."/>
            <person name="Hetherington A.J."/>
            <person name="Saltykova A."/>
            <person name="Bonnot C."/>
            <person name="Breuninger H."/>
            <person name="Symeonidi A."/>
            <person name="Radhakrishnan G.V."/>
            <person name="Van Nieuwerburgh F."/>
            <person name="Deforce D."/>
            <person name="Chang C."/>
            <person name="Karol K.G."/>
            <person name="Hedrich R."/>
            <person name="Ulvskov P."/>
            <person name="Glockner G."/>
            <person name="Delwiche C.F."/>
            <person name="Petrasek J."/>
            <person name="Van de Peer Y."/>
            <person name="Friml J."/>
            <person name="Beilby M."/>
            <person name="Dolan L."/>
            <person name="Kohara Y."/>
            <person name="Sugano S."/>
            <person name="Fujiyama A."/>
            <person name="Delaux P.-M."/>
            <person name="Quint M."/>
            <person name="TheiBen G."/>
            <person name="Hagemann M."/>
            <person name="Harholt J."/>
            <person name="Dunand C."/>
            <person name="Zachgo S."/>
            <person name="Langdale J."/>
            <person name="Maumus F."/>
            <person name="Straeten D.V.D."/>
            <person name="Gould S.B."/>
            <person name="Rensing S.A."/>
        </authorList>
    </citation>
    <scope>NUCLEOTIDE SEQUENCE [LARGE SCALE GENOMIC DNA]</scope>
    <source>
        <strain evidence="6 7">S276</strain>
    </source>
</reference>
<comment type="caution">
    <text evidence="6">The sequence shown here is derived from an EMBL/GenBank/DDBJ whole genome shotgun (WGS) entry which is preliminary data.</text>
</comment>
<protein>
    <recommendedName>
        <fullName evidence="3">Carboxypeptidase</fullName>
        <ecNumber evidence="3">3.4.16.-</ecNumber>
    </recommendedName>
</protein>
<feature type="region of interest" description="Disordered" evidence="4">
    <location>
        <begin position="38"/>
        <end position="64"/>
    </location>
</feature>
<organism evidence="6 7">
    <name type="scientific">Chara braunii</name>
    <name type="common">Braun's stonewort</name>
    <dbReference type="NCBI Taxonomy" id="69332"/>
    <lineage>
        <taxon>Eukaryota</taxon>
        <taxon>Viridiplantae</taxon>
        <taxon>Streptophyta</taxon>
        <taxon>Charophyceae</taxon>
        <taxon>Charales</taxon>
        <taxon>Characeae</taxon>
        <taxon>Chara</taxon>
    </lineage>
</organism>
<dbReference type="SUPFAM" id="SSF53474">
    <property type="entry name" value="alpha/beta-Hydrolases"/>
    <property type="match status" value="1"/>
</dbReference>
<dbReference type="PRINTS" id="PR00724">
    <property type="entry name" value="CRBOXYPTASEC"/>
</dbReference>
<evidence type="ECO:0000313" key="7">
    <source>
        <dbReference type="Proteomes" id="UP000265515"/>
    </source>
</evidence>
<dbReference type="GO" id="GO:0019748">
    <property type="term" value="P:secondary metabolic process"/>
    <property type="evidence" value="ECO:0007669"/>
    <property type="project" value="TreeGrafter"/>
</dbReference>
<evidence type="ECO:0000256" key="1">
    <source>
        <dbReference type="ARBA" id="ARBA00009431"/>
    </source>
</evidence>
<evidence type="ECO:0000256" key="4">
    <source>
        <dbReference type="SAM" id="MobiDB-lite"/>
    </source>
</evidence>
<dbReference type="PROSITE" id="PS00560">
    <property type="entry name" value="CARBOXYPEPT_SER_HIS"/>
    <property type="match status" value="1"/>
</dbReference>
<sequence>MAGRWRSGAQWFCAIVVMTDILLGLTLLSDFASGRPFPGRPGHGKHGRHGEHGSDGNHANLPPGCRGHPCAHGRGMTETVAVVDSASLPLNATTSDSLSSSSISSLVVRIGSVVEKRICRLPGLYDRFPSPHYSGYVYLNDTSTITNSTRRLYYYFVRSERDLASDPVVLWLNGGPGCSSMFGFALGNGPFRFTRGDSTGSLPELSVNPDAWSKVANMIFLDSPFGVGLSRSQQTPSPVRTDDLATSADLHRFLLEWMKAHPTFTKNPLYLAGESYAGVYIPMLAQKIVKGLDTKLQPLLNLKGYLIGNGVVETPAWNSVFNSYGIVSKSRGLSIINAEMYEWVTSECGSLATMNEIWTAPDACQSAVRDYAFYFLIFATVRRINVYNVGGECVGPLPDIYDGLNLTASKSQATSSQMAALVSQLPKKFPFGSTPCLDTDWLGNWFNNDAVRLALNVPPVSEIGEWLSCATQLEYDQNGGDMVALHKTLTSQYGLRVLIYSGDHDLVVPSAGTESWIKSLGYGEAFPGSTRWMGWTVGDQTTGFRQIYEKKLTYATVLGSGHAVPTDKPEAALKLFQSWIDTSDTFPL</sequence>
<evidence type="ECO:0000313" key="6">
    <source>
        <dbReference type="EMBL" id="GBG89208.1"/>
    </source>
</evidence>
<keyword evidence="5" id="KW-0472">Membrane</keyword>
<dbReference type="Gene3D" id="3.40.50.1820">
    <property type="entry name" value="alpha/beta hydrolase"/>
    <property type="match status" value="1"/>
</dbReference>
<gene>
    <name evidence="6" type="ORF">CBR_g48916</name>
</gene>
<feature type="transmembrane region" description="Helical" evidence="5">
    <location>
        <begin position="12"/>
        <end position="32"/>
    </location>
</feature>
<dbReference type="EC" id="3.4.16.-" evidence="3"/>
<dbReference type="GO" id="GO:0016747">
    <property type="term" value="F:acyltransferase activity, transferring groups other than amino-acyl groups"/>
    <property type="evidence" value="ECO:0007669"/>
    <property type="project" value="TreeGrafter"/>
</dbReference>
<dbReference type="InterPro" id="IPR001563">
    <property type="entry name" value="Peptidase_S10"/>
</dbReference>
<keyword evidence="3" id="KW-0645">Protease</keyword>
<keyword evidence="7" id="KW-1185">Reference proteome</keyword>
<comment type="similarity">
    <text evidence="1 3">Belongs to the peptidase S10 family.</text>
</comment>